<evidence type="ECO:0000313" key="2">
    <source>
        <dbReference type="Proteomes" id="UP000664096"/>
    </source>
</evidence>
<dbReference type="EMBL" id="JAEKJZ010000007">
    <property type="protein sequence ID" value="MBN9673484.1"/>
    <property type="molecule type" value="Genomic_DNA"/>
</dbReference>
<name>A0A939J759_9HYPH</name>
<accession>A0A939J759</accession>
<dbReference type="RefSeq" id="WP_207143346.1">
    <property type="nucleotide sequence ID" value="NZ_JAEKJZ010000007.1"/>
</dbReference>
<dbReference type="Proteomes" id="UP000664096">
    <property type="component" value="Unassembled WGS sequence"/>
</dbReference>
<evidence type="ECO:0008006" key="3">
    <source>
        <dbReference type="Google" id="ProtNLM"/>
    </source>
</evidence>
<reference evidence="1" key="1">
    <citation type="submission" date="2020-12" db="EMBL/GenBank/DDBJ databases">
        <title>Oil enriched cultivation method for isolating marine PHA-producing bacteria.</title>
        <authorList>
            <person name="Zheng W."/>
            <person name="Yu S."/>
            <person name="Huang Y."/>
        </authorList>
    </citation>
    <scope>NUCLEOTIDE SEQUENCE</scope>
    <source>
        <strain evidence="1">SY-2-12</strain>
    </source>
</reference>
<organism evidence="1 2">
    <name type="scientific">Roseibium aggregatum</name>
    <dbReference type="NCBI Taxonomy" id="187304"/>
    <lineage>
        <taxon>Bacteria</taxon>
        <taxon>Pseudomonadati</taxon>
        <taxon>Pseudomonadota</taxon>
        <taxon>Alphaproteobacteria</taxon>
        <taxon>Hyphomicrobiales</taxon>
        <taxon>Stappiaceae</taxon>
        <taxon>Roseibium</taxon>
    </lineage>
</organism>
<sequence length="77" mass="8119">MKNPADGSKAGNTLTKGSFLTGALVGGAVTYVLTNEAVQRAAINGVAHVWLTLKGGLEETKERFRDAESEIKSSKVK</sequence>
<gene>
    <name evidence="1" type="ORF">JF539_24210</name>
</gene>
<evidence type="ECO:0000313" key="1">
    <source>
        <dbReference type="EMBL" id="MBN9673484.1"/>
    </source>
</evidence>
<proteinExistence type="predicted"/>
<dbReference type="AlphaFoldDB" id="A0A939J759"/>
<protein>
    <recommendedName>
        <fullName evidence="3">YtxH domain-containing protein</fullName>
    </recommendedName>
</protein>
<comment type="caution">
    <text evidence="1">The sequence shown here is derived from an EMBL/GenBank/DDBJ whole genome shotgun (WGS) entry which is preliminary data.</text>
</comment>